<evidence type="ECO:0000256" key="2">
    <source>
        <dbReference type="SAM" id="SignalP"/>
    </source>
</evidence>
<dbReference type="Gene3D" id="2.60.40.10">
    <property type="entry name" value="Immunoglobulins"/>
    <property type="match status" value="1"/>
</dbReference>
<feature type="chain" id="PRO_5023859739" description="DUF5011 domain-containing protein" evidence="2">
    <location>
        <begin position="35"/>
        <end position="1834"/>
    </location>
</feature>
<accession>A0A5J5FV82</accession>
<keyword evidence="2" id="KW-0732">Signal</keyword>
<feature type="region of interest" description="Disordered" evidence="1">
    <location>
        <begin position="583"/>
        <end position="604"/>
    </location>
</feature>
<dbReference type="OrthoDB" id="2654915at2"/>
<evidence type="ECO:0000313" key="4">
    <source>
        <dbReference type="Proteomes" id="UP000367750"/>
    </source>
</evidence>
<gene>
    <name evidence="3" type="ORF">F4V43_18335</name>
</gene>
<name>A0A5J5FV82_9BACL</name>
<reference evidence="3 4" key="1">
    <citation type="submission" date="2019-09" db="EMBL/GenBank/DDBJ databases">
        <title>Bacillus ochoae sp. nov., Paenibacillus whitsoniae sp. nov., Paenibacillus spiritus sp. nov. Isolated from the Mars Exploration Rover during spacecraft assembly.</title>
        <authorList>
            <person name="Seuylemezian A."/>
            <person name="Vaishampayan P."/>
        </authorList>
    </citation>
    <scope>NUCLEOTIDE SEQUENCE [LARGE SCALE GENOMIC DNA]</scope>
    <source>
        <strain evidence="3 4">MER_111</strain>
    </source>
</reference>
<feature type="signal peptide" evidence="2">
    <location>
        <begin position="1"/>
        <end position="34"/>
    </location>
</feature>
<organism evidence="3 4">
    <name type="scientific">Paenibacillus spiritus</name>
    <dbReference type="NCBI Taxonomy" id="2496557"/>
    <lineage>
        <taxon>Bacteria</taxon>
        <taxon>Bacillati</taxon>
        <taxon>Bacillota</taxon>
        <taxon>Bacilli</taxon>
        <taxon>Bacillales</taxon>
        <taxon>Paenibacillaceae</taxon>
        <taxon>Paenibacillus</taxon>
    </lineage>
</organism>
<evidence type="ECO:0000313" key="3">
    <source>
        <dbReference type="EMBL" id="KAA8997248.1"/>
    </source>
</evidence>
<dbReference type="InterPro" id="IPR013783">
    <property type="entry name" value="Ig-like_fold"/>
</dbReference>
<evidence type="ECO:0000256" key="1">
    <source>
        <dbReference type="SAM" id="MobiDB-lite"/>
    </source>
</evidence>
<feature type="compositionally biased region" description="Low complexity" evidence="1">
    <location>
        <begin position="1021"/>
        <end position="1031"/>
    </location>
</feature>
<protein>
    <recommendedName>
        <fullName evidence="5">DUF5011 domain-containing protein</fullName>
    </recommendedName>
</protein>
<proteinExistence type="predicted"/>
<sequence length="1834" mass="198187">MRNKKYATRLTAVSLIVCLLFSLIPESWNGTAKAAAEDLEVMFSTGAHVGNLSYKADNAFMNFYNNQVPGFVQTQTASNSTIDWAGGDVFAGTGGWDSPATVSFQIRVADNPILREMALGGEAEMVAGFAVLRRHSKFLKDTIHSWIRMELDGQEIMYYKTGDSQVYNKSVTAKFTPNSVLTFSIHGDGADSGEGAGIRGFYLKFQDMQRPVIDSYTFTGNGNQRDNTTLGQKELYVKENENITLAYNFSEPVRPHYLNASNSEFFLKHPLFTNPEGSGLPAAGQTQYMQNITYGTSNLESYQSNLAFQYTGVRYHNSGNLPLEPRITGTTPGNTPMEQTLQEKMENAVLSDGAGNVLHPNLSAVKTGSGSLSYLKESDGKTGNPFDYNTKGFRVIVDAVRPKYQDGKNGIQPNILTGVTLNKGDIVDFTVQLSEESIISRSLVEGQSFLYFNNGMKAYYLKGAGKKNLVFRATIGADTAVETPLLKVIALTNDGKGNNSDTNVVSDYAGNLLNQPANYAGKHTDGNETLVNSKIDWANLSIDNTKPIIGYHYELGGADNNTYRQKGKIIIDANDPGIVVPSLDPDPAQRGVERPSKGIYRPTNMTAEASPSVGLVYYWWSKSPADPFAGHEEDHNAALKRYALSAKQPSEDLYTTGFENVKLSVANNKTNLIAPPPEAYLPENSGQWYLHTWTADMTWDSARELMQYEKMTRYIDTHEEQYNAWMAEATGSPADKEVYAKNKALVAVGQYGDTSVWELNDFKHDDSNWTHNVGVLRLDNQGPAVVGGDVYGDNTAGVQISALVKDDLSGVDRVSYQWVKDGETPSDINWVTAELKNGVVTETTLNEVYEYGKFWLYLKSADKAGNESVQRVEAPANVGSQSALPGQFETEADPKFVRSHDVDFKLTGFDPDYVGYVISASSIHPEETAFTALQSEPVPSPSATPTMTADPNASAAPAPSGSADPNASAAPAPSGSADPNASATPAPSGSADPNASAAPAPSGSADPNASATPAPSGSADPNASATPAPSEAPEKSYSYTIPADSAHSGVQYVHVLVKKDGESYFYAKAYYWDNEPSQITFSKNGVPYPLDVQDVTVSISERYSREPMTSKYQWVRVSDPATEVAPDAASAGWTALPAGGAVSIKGKDVLKPGETDSFRLYVWNTDGAGNSSIERTPELFKVTYTGDETTPPADTESKLIYLYGDEQDGYTAILKLNLDTESKAGYEYSVSPDNGESWTRWRSYTNFVSLEVPSNDPAQLQVMVKYRTPGGAMSEPFPIDSSNASFDEAPVYALASVNSNVMVRPDKGADIQIEVPAGLKVIPAAVNPSKPVRSGNTFNVKENGFYAFDIVDLNDSARTDTLYMVVKNVDGTPPVGWIDYKTTAWTNGNVTVKLNASEPVMVMNNGGSNVYTFTENGSFTFEFKDQAGNTATITAEVHNIRKGAPKVTVVRSYDGYKTVPDGKGGVYASGVSLEVQSADSPASPLFVTVGSNPQTLTKNGTVSFTVQDEFGNTAVVKETVGNLIAEGPSPDKIDYIFVDDNGQAVPDSKIVTIGGKKYAKGKMKVVISGTTAAGNPVFSGMAPAPDSASGTYSNQISDGSGQFVYTRSYESNGTTQAGLSDLLGHSTRVPLTIQGLDNAAPVLTLKQTAVGVVQNKENFKPETDLGGYTVTDNVSARDKIKVTVTGLDIKKLGRQTVTYTAEDQVGNKTVVTQEVLVVKNGGLLIFGNDAFISASSGETALFDTNTITFRISGYNLLKVGGKDLTNEWGTYDLYYQSGLYREGQMKAIATRITYDQMVKGEFKVTFPKAGWYTIIVRTQERDREFATFFIGSTK</sequence>
<dbReference type="Proteomes" id="UP000367750">
    <property type="component" value="Unassembled WGS sequence"/>
</dbReference>
<dbReference type="RefSeq" id="WP_150459713.1">
    <property type="nucleotide sequence ID" value="NZ_VYKK01000030.1"/>
</dbReference>
<keyword evidence="4" id="KW-1185">Reference proteome</keyword>
<comment type="caution">
    <text evidence="3">The sequence shown here is derived from an EMBL/GenBank/DDBJ whole genome shotgun (WGS) entry which is preliminary data.</text>
</comment>
<feature type="region of interest" description="Disordered" evidence="1">
    <location>
        <begin position="933"/>
        <end position="1036"/>
    </location>
</feature>
<evidence type="ECO:0008006" key="5">
    <source>
        <dbReference type="Google" id="ProtNLM"/>
    </source>
</evidence>
<dbReference type="EMBL" id="VYKK01000030">
    <property type="protein sequence ID" value="KAA8997248.1"/>
    <property type="molecule type" value="Genomic_DNA"/>
</dbReference>
<feature type="compositionally biased region" description="Low complexity" evidence="1">
    <location>
        <begin position="949"/>
        <end position="1011"/>
    </location>
</feature>